<evidence type="ECO:0000256" key="1">
    <source>
        <dbReference type="SAM" id="MobiDB-lite"/>
    </source>
</evidence>
<feature type="compositionally biased region" description="Low complexity" evidence="1">
    <location>
        <begin position="281"/>
        <end position="318"/>
    </location>
</feature>
<protein>
    <recommendedName>
        <fullName evidence="4">FAR1 domain-containing protein</fullName>
    </recommendedName>
</protein>
<reference evidence="2" key="1">
    <citation type="journal article" date="2022" name="IScience">
        <title>Evolution of zygomycete secretomes and the origins of terrestrial fungal ecologies.</title>
        <authorList>
            <person name="Chang Y."/>
            <person name="Wang Y."/>
            <person name="Mondo S."/>
            <person name="Ahrendt S."/>
            <person name="Andreopoulos W."/>
            <person name="Barry K."/>
            <person name="Beard J."/>
            <person name="Benny G.L."/>
            <person name="Blankenship S."/>
            <person name="Bonito G."/>
            <person name="Cuomo C."/>
            <person name="Desiro A."/>
            <person name="Gervers K.A."/>
            <person name="Hundley H."/>
            <person name="Kuo A."/>
            <person name="LaButti K."/>
            <person name="Lang B.F."/>
            <person name="Lipzen A."/>
            <person name="O'Donnell K."/>
            <person name="Pangilinan J."/>
            <person name="Reynolds N."/>
            <person name="Sandor L."/>
            <person name="Smith M.E."/>
            <person name="Tsang A."/>
            <person name="Grigoriev I.V."/>
            <person name="Stajich J.E."/>
            <person name="Spatafora J.W."/>
        </authorList>
    </citation>
    <scope>NUCLEOTIDE SEQUENCE</scope>
    <source>
        <strain evidence="2">RSA 2281</strain>
    </source>
</reference>
<dbReference type="PANTHER" id="PTHR47718">
    <property type="entry name" value="OS01G0519700 PROTEIN"/>
    <property type="match status" value="1"/>
</dbReference>
<sequence>MKPLYDRLLERSFPDSASAVEFCRGACAEHGFTVKQEASANKHIYVYCSREGLPDSVRKPRSSPQRKRPSKRCDCRWRVVLSETEPNRWEFRRSLNPNAAEHNHEMMSPEEMVQNWPNEVNEFIIRLARQRMQTHEIRDLVKQRFPSIAWNERRFYNRLTEERKRIRQRDVMDRSQRLLTASARVCSLVAANEDWSTCVESEFTRLLNHYCQLARTDGKGLVNFDTEAMQIFEQEQLAGGGMGATSSGSSSDDSSQPDDMEDTVYQQQEQQQPEPKRRKSLASLSSSPSLNYQQQKQQQSSTVSSSSSTATAPGTAATNVVSDLPKGTQTVHVPGYTLFVRLQSQRGASEGSSSMHRVGRRNTITSTTEQLEINPLSTSFPLASPGASSSSSSTSTALLHHQYALQQHQQQQQRSPTSPQPPQSISEALLTTSTAATPYQQQTMSDHSQGPFPTPTIQQQQQNNQHHGTGTGSEGGSAPTAAAAAAFQPAYATNVSGNAFCSPSSELSFAFESPAVPQAWDHQQQQRQQQIMQPTNQFESMVMDAKQQAVLFGYMSPDNENQQQQQQQQYSLQQQQQQRTMRLNDPLRHPLPLQIDGNSSTVNNSLHAADQAPWG</sequence>
<feature type="compositionally biased region" description="Low complexity" evidence="1">
    <location>
        <begin position="406"/>
        <end position="425"/>
    </location>
</feature>
<feature type="compositionally biased region" description="Polar residues" evidence="1">
    <location>
        <begin position="366"/>
        <end position="378"/>
    </location>
</feature>
<feature type="compositionally biased region" description="Polar residues" evidence="1">
    <location>
        <begin position="596"/>
        <end position="606"/>
    </location>
</feature>
<dbReference type="EMBL" id="JAIXMP010000017">
    <property type="protein sequence ID" value="KAI9259527.1"/>
    <property type="molecule type" value="Genomic_DNA"/>
</dbReference>
<organism evidence="2 3">
    <name type="scientific">Phascolomyces articulosus</name>
    <dbReference type="NCBI Taxonomy" id="60185"/>
    <lineage>
        <taxon>Eukaryota</taxon>
        <taxon>Fungi</taxon>
        <taxon>Fungi incertae sedis</taxon>
        <taxon>Mucoromycota</taxon>
        <taxon>Mucoromycotina</taxon>
        <taxon>Mucoromycetes</taxon>
        <taxon>Mucorales</taxon>
        <taxon>Lichtheimiaceae</taxon>
        <taxon>Phascolomyces</taxon>
    </lineage>
</organism>
<feature type="region of interest" description="Disordered" evidence="1">
    <location>
        <begin position="366"/>
        <end position="425"/>
    </location>
</feature>
<evidence type="ECO:0008006" key="4">
    <source>
        <dbReference type="Google" id="ProtNLM"/>
    </source>
</evidence>
<gene>
    <name evidence="2" type="ORF">BDA99DRAFT_95104</name>
</gene>
<feature type="region of interest" description="Disordered" evidence="1">
    <location>
        <begin position="440"/>
        <end position="481"/>
    </location>
</feature>
<feature type="compositionally biased region" description="Low complexity" evidence="1">
    <location>
        <begin position="449"/>
        <end position="468"/>
    </location>
</feature>
<comment type="caution">
    <text evidence="2">The sequence shown here is derived from an EMBL/GenBank/DDBJ whole genome shotgun (WGS) entry which is preliminary data.</text>
</comment>
<name>A0AAD5JXS3_9FUNG</name>
<evidence type="ECO:0000313" key="3">
    <source>
        <dbReference type="Proteomes" id="UP001209540"/>
    </source>
</evidence>
<dbReference type="AlphaFoldDB" id="A0AAD5JXS3"/>
<feature type="compositionally biased region" description="Low complexity" evidence="1">
    <location>
        <begin position="379"/>
        <end position="399"/>
    </location>
</feature>
<feature type="compositionally biased region" description="Low complexity" evidence="1">
    <location>
        <begin position="244"/>
        <end position="254"/>
    </location>
</feature>
<feature type="region of interest" description="Disordered" evidence="1">
    <location>
        <begin position="559"/>
        <end position="615"/>
    </location>
</feature>
<accession>A0AAD5JXS3</accession>
<feature type="region of interest" description="Disordered" evidence="1">
    <location>
        <begin position="238"/>
        <end position="327"/>
    </location>
</feature>
<dbReference type="Proteomes" id="UP001209540">
    <property type="component" value="Unassembled WGS sequence"/>
</dbReference>
<feature type="compositionally biased region" description="Low complexity" evidence="1">
    <location>
        <begin position="562"/>
        <end position="578"/>
    </location>
</feature>
<keyword evidence="3" id="KW-1185">Reference proteome</keyword>
<evidence type="ECO:0000313" key="2">
    <source>
        <dbReference type="EMBL" id="KAI9259527.1"/>
    </source>
</evidence>
<reference evidence="2" key="2">
    <citation type="submission" date="2023-02" db="EMBL/GenBank/DDBJ databases">
        <authorList>
            <consortium name="DOE Joint Genome Institute"/>
            <person name="Mondo S.J."/>
            <person name="Chang Y."/>
            <person name="Wang Y."/>
            <person name="Ahrendt S."/>
            <person name="Andreopoulos W."/>
            <person name="Barry K."/>
            <person name="Beard J."/>
            <person name="Benny G.L."/>
            <person name="Blankenship S."/>
            <person name="Bonito G."/>
            <person name="Cuomo C."/>
            <person name="Desiro A."/>
            <person name="Gervers K.A."/>
            <person name="Hundley H."/>
            <person name="Kuo A."/>
            <person name="LaButti K."/>
            <person name="Lang B.F."/>
            <person name="Lipzen A."/>
            <person name="O'Donnell K."/>
            <person name="Pangilinan J."/>
            <person name="Reynolds N."/>
            <person name="Sandor L."/>
            <person name="Smith M.W."/>
            <person name="Tsang A."/>
            <person name="Grigoriev I.V."/>
            <person name="Stajich J.E."/>
            <person name="Spatafora J.W."/>
        </authorList>
    </citation>
    <scope>NUCLEOTIDE SEQUENCE</scope>
    <source>
        <strain evidence="2">RSA 2281</strain>
    </source>
</reference>
<proteinExistence type="predicted"/>